<dbReference type="InterPro" id="IPR001753">
    <property type="entry name" value="Enoyl-CoA_hydra/iso"/>
</dbReference>
<name>A0AAJ6BPX3_9SPHN</name>
<dbReference type="GO" id="GO:0003824">
    <property type="term" value="F:catalytic activity"/>
    <property type="evidence" value="ECO:0007669"/>
    <property type="project" value="UniProtKB-ARBA"/>
</dbReference>
<dbReference type="Pfam" id="PF00378">
    <property type="entry name" value="ECH_1"/>
    <property type="match status" value="1"/>
</dbReference>
<dbReference type="AlphaFoldDB" id="A0AAJ6BPX3"/>
<dbReference type="PANTHER" id="PTHR11941">
    <property type="entry name" value="ENOYL-COA HYDRATASE-RELATED"/>
    <property type="match status" value="1"/>
</dbReference>
<sequence>MDRLASNLDRSGSVSDDADKPVMLLGDGDEHLVDAGARHLAMPEELFHLKELECFYEDSRRTLWSYMRPAGRPSFNPAMLADFNSWQRLIGANFGPGGVPLRFLVLGSRSPGVWCFGGDLELFQSMIRARDHYGLVQYGYKCVEILHRNMQALDLPMLTIGLVEGAALGGGFEALLSFDHIIAERGATFGLPEMLFGLFPGMGAHSILTRKLGSAMAERLIVSNQTYTAEQMFDLGIVHQLAEPGEGLATCREFIDRSERRHGGLVNARKAMKQVYPITLDELKRVVDLWADAALQLREQDLKIMSRLASAQSRLASAGPQAA</sequence>
<accession>A0AAJ6BPX3</accession>
<protein>
    <submittedName>
        <fullName evidence="1">Crotonase/enoyl-CoA hydratase family protein</fullName>
    </submittedName>
</protein>
<evidence type="ECO:0000313" key="2">
    <source>
        <dbReference type="Proteomes" id="UP001218362"/>
    </source>
</evidence>
<dbReference type="Proteomes" id="UP001218362">
    <property type="component" value="Chromosome"/>
</dbReference>
<dbReference type="NCBIfam" id="NF006452">
    <property type="entry name" value="PRK08788.1"/>
    <property type="match status" value="1"/>
</dbReference>
<dbReference type="SUPFAM" id="SSF52096">
    <property type="entry name" value="ClpP/crotonase"/>
    <property type="match status" value="1"/>
</dbReference>
<dbReference type="KEGG" id="acob:P0Y56_01030"/>
<dbReference type="Gene3D" id="3.90.226.10">
    <property type="entry name" value="2-enoyl-CoA Hydratase, Chain A, domain 1"/>
    <property type="match status" value="1"/>
</dbReference>
<dbReference type="GO" id="GO:0006635">
    <property type="term" value="P:fatty acid beta-oxidation"/>
    <property type="evidence" value="ECO:0007669"/>
    <property type="project" value="TreeGrafter"/>
</dbReference>
<evidence type="ECO:0000313" key="1">
    <source>
        <dbReference type="EMBL" id="WEK46900.1"/>
    </source>
</evidence>
<dbReference type="InterPro" id="IPR029045">
    <property type="entry name" value="ClpP/crotonase-like_dom_sf"/>
</dbReference>
<dbReference type="EMBL" id="CP119316">
    <property type="protein sequence ID" value="WEK46900.1"/>
    <property type="molecule type" value="Genomic_DNA"/>
</dbReference>
<organism evidence="1 2">
    <name type="scientific">Candidatus Andeanibacterium colombiense</name>
    <dbReference type="NCBI Taxonomy" id="3121345"/>
    <lineage>
        <taxon>Bacteria</taxon>
        <taxon>Pseudomonadati</taxon>
        <taxon>Pseudomonadota</taxon>
        <taxon>Alphaproteobacteria</taxon>
        <taxon>Sphingomonadales</taxon>
        <taxon>Sphingomonadaceae</taxon>
        <taxon>Candidatus Andeanibacterium</taxon>
    </lineage>
</organism>
<gene>
    <name evidence="1" type="ORF">P0Y56_01030</name>
</gene>
<reference evidence="1" key="1">
    <citation type="submission" date="2023-03" db="EMBL/GenBank/DDBJ databases">
        <title>Andean soil-derived lignocellulolytic bacterial consortium as a source of novel taxa and putative plastic-active enzymes.</title>
        <authorList>
            <person name="Diaz-Garcia L."/>
            <person name="Chuvochina M."/>
            <person name="Feuerriegel G."/>
            <person name="Bunk B."/>
            <person name="Sproer C."/>
            <person name="Streit W.R."/>
            <person name="Rodriguez L.M."/>
            <person name="Overmann J."/>
            <person name="Jimenez D.J."/>
        </authorList>
    </citation>
    <scope>NUCLEOTIDE SEQUENCE</scope>
    <source>
        <strain evidence="1">MAG 26</strain>
    </source>
</reference>
<dbReference type="Gene3D" id="6.20.390.30">
    <property type="match status" value="1"/>
</dbReference>
<dbReference type="PANTHER" id="PTHR11941:SF54">
    <property type="entry name" value="ENOYL-COA HYDRATASE, MITOCHONDRIAL"/>
    <property type="match status" value="1"/>
</dbReference>
<dbReference type="CDD" id="cd06558">
    <property type="entry name" value="crotonase-like"/>
    <property type="match status" value="1"/>
</dbReference>
<proteinExistence type="predicted"/>